<organism evidence="2 3">
    <name type="scientific">Tsukamurella pseudospumae</name>
    <dbReference type="NCBI Taxonomy" id="239498"/>
    <lineage>
        <taxon>Bacteria</taxon>
        <taxon>Bacillati</taxon>
        <taxon>Actinomycetota</taxon>
        <taxon>Actinomycetes</taxon>
        <taxon>Mycobacteriales</taxon>
        <taxon>Tsukamurellaceae</taxon>
        <taxon>Tsukamurella</taxon>
    </lineage>
</organism>
<evidence type="ECO:0000313" key="3">
    <source>
        <dbReference type="Proteomes" id="UP000070258"/>
    </source>
</evidence>
<feature type="transmembrane region" description="Helical" evidence="1">
    <location>
        <begin position="49"/>
        <end position="68"/>
    </location>
</feature>
<keyword evidence="1" id="KW-0472">Membrane</keyword>
<accession>A0A138AFZ2</accession>
<sequence>MTTSIPTRSVASPSIRAAAAAGVAAAAVLVINAAKRAQIVPTTEATQLLAPLAEVFAIALVTGMFAVCQSRLGKLGRAFFYLELAALALLVGVEFVINLVFAYLDPTTIADLRSGPLGLALTVASVLFLIGTIGFALTIAATKIVPRVPLAVYAIGSVPVALRSVVPEAALDIGLITMAIGVGWLSVWLFTRTDTTSQQRRSNS</sequence>
<feature type="transmembrane region" description="Helical" evidence="1">
    <location>
        <begin position="116"/>
        <end position="141"/>
    </location>
</feature>
<evidence type="ECO:0008006" key="4">
    <source>
        <dbReference type="Google" id="ProtNLM"/>
    </source>
</evidence>
<protein>
    <recommendedName>
        <fullName evidence="4">DUF4386 domain-containing protein</fullName>
    </recommendedName>
</protein>
<keyword evidence="1" id="KW-1133">Transmembrane helix</keyword>
<gene>
    <name evidence="2" type="ORF">AXK60_25005</name>
</gene>
<dbReference type="RefSeq" id="WP_068571547.1">
    <property type="nucleotide sequence ID" value="NZ_LSRF01000036.1"/>
</dbReference>
<dbReference type="EMBL" id="LSRF01000036">
    <property type="protein sequence ID" value="KXP09295.1"/>
    <property type="molecule type" value="Genomic_DNA"/>
</dbReference>
<evidence type="ECO:0000256" key="1">
    <source>
        <dbReference type="SAM" id="Phobius"/>
    </source>
</evidence>
<dbReference type="AlphaFoldDB" id="A0A138AFZ2"/>
<feature type="transmembrane region" description="Helical" evidence="1">
    <location>
        <begin position="80"/>
        <end position="104"/>
    </location>
</feature>
<dbReference type="OrthoDB" id="3828436at2"/>
<comment type="caution">
    <text evidence="2">The sequence shown here is derived from an EMBL/GenBank/DDBJ whole genome shotgun (WGS) entry which is preliminary data.</text>
</comment>
<name>A0A138AFZ2_9ACTN</name>
<dbReference type="Proteomes" id="UP000070258">
    <property type="component" value="Unassembled WGS sequence"/>
</dbReference>
<proteinExistence type="predicted"/>
<keyword evidence="1" id="KW-0812">Transmembrane</keyword>
<evidence type="ECO:0000313" key="2">
    <source>
        <dbReference type="EMBL" id="KXP09295.1"/>
    </source>
</evidence>
<reference evidence="3" key="1">
    <citation type="submission" date="2016-02" db="EMBL/GenBank/DDBJ databases">
        <authorList>
            <person name="Wen L."/>
            <person name="He K."/>
            <person name="Yang H."/>
        </authorList>
    </citation>
    <scope>NUCLEOTIDE SEQUENCE [LARGE SCALE GENOMIC DNA]</scope>
    <source>
        <strain evidence="3">JCM 15929</strain>
    </source>
</reference>
<feature type="transmembrane region" description="Helical" evidence="1">
    <location>
        <begin position="172"/>
        <end position="191"/>
    </location>
</feature>